<protein>
    <submittedName>
        <fullName evidence="1">Uncharacterized protein</fullName>
    </submittedName>
</protein>
<keyword evidence="2" id="KW-1185">Reference proteome</keyword>
<dbReference type="RefSeq" id="WP_152101409.1">
    <property type="nucleotide sequence ID" value="NZ_AP021861.1"/>
</dbReference>
<sequence length="157" mass="16150">MANVMRWRYGDTNPVVLPVAALTVIEIGDLIYQSSGAALPASELADAGTEAGNQEAFHDIFVGVAMQASPSGVSNPIRVATSGVFEFDCISATAEVGDLFGSDEDGTGTELLSQVVAKVATANLAIGRCAKRVNPAASRVLIEVVSTVLRGGPQVMA</sequence>
<name>A0A5K7XQZ1_9BACT</name>
<dbReference type="EMBL" id="AP021861">
    <property type="protein sequence ID" value="BBO36199.1"/>
    <property type="molecule type" value="Genomic_DNA"/>
</dbReference>
<gene>
    <name evidence="1" type="ORF">PLANPX_5811</name>
</gene>
<evidence type="ECO:0000313" key="2">
    <source>
        <dbReference type="Proteomes" id="UP000326837"/>
    </source>
</evidence>
<dbReference type="AlphaFoldDB" id="A0A5K7XQZ1"/>
<reference evidence="2" key="1">
    <citation type="submission" date="2019-10" db="EMBL/GenBank/DDBJ databases">
        <title>Lacipirellula parvula gen. nov., sp. nov., representing a lineage of planctomycetes widespread in freshwater anoxic habitats, and description of the family Lacipirellulaceae.</title>
        <authorList>
            <person name="Dedysh S.N."/>
            <person name="Kulichevskaya I.S."/>
            <person name="Beletsky A.V."/>
            <person name="Rakitin A.L."/>
            <person name="Mardanov A.V."/>
            <person name="Ivanova A.A."/>
            <person name="Saltykova V.X."/>
            <person name="Rijpstra W.I.C."/>
            <person name="Sinninghe Damste J.S."/>
            <person name="Ravin N.V."/>
        </authorList>
    </citation>
    <scope>NUCLEOTIDE SEQUENCE [LARGE SCALE GENOMIC DNA]</scope>
    <source>
        <strain evidence="2">PX69</strain>
    </source>
</reference>
<dbReference type="Proteomes" id="UP000326837">
    <property type="component" value="Chromosome"/>
</dbReference>
<evidence type="ECO:0000313" key="1">
    <source>
        <dbReference type="EMBL" id="BBO36199.1"/>
    </source>
</evidence>
<accession>A0A5K7XQZ1</accession>
<organism evidence="1 2">
    <name type="scientific">Lacipirellula parvula</name>
    <dbReference type="NCBI Taxonomy" id="2650471"/>
    <lineage>
        <taxon>Bacteria</taxon>
        <taxon>Pseudomonadati</taxon>
        <taxon>Planctomycetota</taxon>
        <taxon>Planctomycetia</taxon>
        <taxon>Pirellulales</taxon>
        <taxon>Lacipirellulaceae</taxon>
        <taxon>Lacipirellula</taxon>
    </lineage>
</organism>
<proteinExistence type="predicted"/>
<dbReference type="KEGG" id="lpav:PLANPX_5811"/>